<evidence type="ECO:0000256" key="2">
    <source>
        <dbReference type="ARBA" id="ARBA00022730"/>
    </source>
</evidence>
<evidence type="ECO:0000256" key="4">
    <source>
        <dbReference type="ARBA" id="ARBA00022980"/>
    </source>
</evidence>
<dbReference type="GO" id="GO:0003735">
    <property type="term" value="F:structural constituent of ribosome"/>
    <property type="evidence" value="ECO:0007669"/>
    <property type="project" value="InterPro"/>
</dbReference>
<dbReference type="GO" id="GO:0006412">
    <property type="term" value="P:translation"/>
    <property type="evidence" value="ECO:0007669"/>
    <property type="project" value="UniProtKB-UniRule"/>
</dbReference>
<sequence length="99" mass="11165">MSNTRRRLVGEVVAARMQKTVTVRVDRSFRHPVYEKVLRRSRQYLAHDELGVRPGDLVRIVESRPFSKSVHWAVEVVLQAAPSAMDLPEVEDSPAEAGA</sequence>
<comment type="function">
    <text evidence="6">One of the primary rRNA binding proteins, it binds specifically to the 5'-end of 16S ribosomal RNA.</text>
</comment>
<keyword evidence="2 6" id="KW-0699">rRNA-binding</keyword>
<organism evidence="7">
    <name type="scientific">uncultured Chloroflexi bacterium Rifle_16ft_4_minimus_17598</name>
    <dbReference type="NCBI Taxonomy" id="1665061"/>
    <lineage>
        <taxon>Bacteria</taxon>
        <taxon>Bacillati</taxon>
        <taxon>Chloroflexota</taxon>
        <taxon>environmental samples</taxon>
    </lineage>
</organism>
<dbReference type="GO" id="GO:0019843">
    <property type="term" value="F:rRNA binding"/>
    <property type="evidence" value="ECO:0007669"/>
    <property type="project" value="UniProtKB-UniRule"/>
</dbReference>
<dbReference type="HAMAP" id="MF_01345_B">
    <property type="entry name" value="Ribosomal_uS17_B"/>
    <property type="match status" value="1"/>
</dbReference>
<keyword evidence="5 6" id="KW-0687">Ribonucleoprotein</keyword>
<dbReference type="PANTHER" id="PTHR10744:SF1">
    <property type="entry name" value="SMALL RIBOSOMAL SUBUNIT PROTEIN US17M"/>
    <property type="match status" value="1"/>
</dbReference>
<evidence type="ECO:0000256" key="5">
    <source>
        <dbReference type="ARBA" id="ARBA00023274"/>
    </source>
</evidence>
<name>A0A0H4T4P3_9CHLR</name>
<comment type="similarity">
    <text evidence="1 6">Belongs to the universal ribosomal protein uS17 family.</text>
</comment>
<evidence type="ECO:0000256" key="1">
    <source>
        <dbReference type="ARBA" id="ARBA00010254"/>
    </source>
</evidence>
<proteinExistence type="inferred from homology"/>
<dbReference type="InterPro" id="IPR019984">
    <property type="entry name" value="Ribosomal_uS17_bact/chlr"/>
</dbReference>
<protein>
    <recommendedName>
        <fullName evidence="6">Small ribosomal subunit protein uS17</fullName>
    </recommendedName>
</protein>
<dbReference type="InterPro" id="IPR000266">
    <property type="entry name" value="Ribosomal_uS17"/>
</dbReference>
<dbReference type="AlphaFoldDB" id="A0A0H4T4P3"/>
<dbReference type="NCBIfam" id="NF004123">
    <property type="entry name" value="PRK05610.1"/>
    <property type="match status" value="1"/>
</dbReference>
<keyword evidence="3 6" id="KW-0694">RNA-binding</keyword>
<keyword evidence="4 6" id="KW-0689">Ribosomal protein</keyword>
<evidence type="ECO:0000256" key="6">
    <source>
        <dbReference type="HAMAP-Rule" id="MF_01345"/>
    </source>
</evidence>
<dbReference type="SUPFAM" id="SSF50249">
    <property type="entry name" value="Nucleic acid-binding proteins"/>
    <property type="match status" value="1"/>
</dbReference>
<dbReference type="InterPro" id="IPR012340">
    <property type="entry name" value="NA-bd_OB-fold"/>
</dbReference>
<dbReference type="Gene3D" id="2.40.50.140">
    <property type="entry name" value="Nucleic acid-binding proteins"/>
    <property type="match status" value="1"/>
</dbReference>
<comment type="subunit">
    <text evidence="6">Part of the 30S ribosomal subunit.</text>
</comment>
<dbReference type="EMBL" id="KT006963">
    <property type="protein sequence ID" value="AKQ01357.1"/>
    <property type="molecule type" value="Genomic_DNA"/>
</dbReference>
<dbReference type="CDD" id="cd00364">
    <property type="entry name" value="Ribosomal_uS17"/>
    <property type="match status" value="1"/>
</dbReference>
<accession>A0A0H4T4P3</accession>
<reference evidence="7" key="1">
    <citation type="journal article" date="2015" name="ISME J.">
        <title>Aquifer environment selects for microbial species cohorts in sediment and groundwater.</title>
        <authorList>
            <person name="Hug L.A."/>
            <person name="Thomas B.C."/>
            <person name="Brown C.T."/>
            <person name="Frischkorn K.R."/>
            <person name="Williams K.H."/>
            <person name="Tringe S.G."/>
            <person name="Banfield J.F."/>
        </authorList>
    </citation>
    <scope>NUCLEOTIDE SEQUENCE</scope>
</reference>
<dbReference type="GO" id="GO:0022627">
    <property type="term" value="C:cytosolic small ribosomal subunit"/>
    <property type="evidence" value="ECO:0007669"/>
    <property type="project" value="TreeGrafter"/>
</dbReference>
<gene>
    <name evidence="6 7" type="primary">rpsQ</name>
</gene>
<evidence type="ECO:0000256" key="3">
    <source>
        <dbReference type="ARBA" id="ARBA00022884"/>
    </source>
</evidence>
<dbReference type="Pfam" id="PF00366">
    <property type="entry name" value="Ribosomal_S17"/>
    <property type="match status" value="1"/>
</dbReference>
<dbReference type="PANTHER" id="PTHR10744">
    <property type="entry name" value="40S RIBOSOMAL PROTEIN S11 FAMILY MEMBER"/>
    <property type="match status" value="1"/>
</dbReference>
<dbReference type="PRINTS" id="PR00973">
    <property type="entry name" value="RIBOSOMALS17"/>
</dbReference>
<evidence type="ECO:0000313" key="7">
    <source>
        <dbReference type="EMBL" id="AKQ01357.1"/>
    </source>
</evidence>